<keyword evidence="3 5" id="KW-1133">Transmembrane helix</keyword>
<evidence type="ECO:0000256" key="3">
    <source>
        <dbReference type="ARBA" id="ARBA00022989"/>
    </source>
</evidence>
<reference evidence="7" key="1">
    <citation type="submission" date="2018-01" db="EMBL/GenBank/DDBJ databases">
        <title>An insight into the sialome of Amazonian anophelines.</title>
        <authorList>
            <person name="Ribeiro J.M."/>
            <person name="Scarpassa V."/>
            <person name="Calvo E."/>
        </authorList>
    </citation>
    <scope>NUCLEOTIDE SEQUENCE</scope>
    <source>
        <tissue evidence="7">Salivary glands</tissue>
    </source>
</reference>
<evidence type="ECO:0000256" key="4">
    <source>
        <dbReference type="ARBA" id="ARBA00023136"/>
    </source>
</evidence>
<accession>A0A2M4BME2</accession>
<dbReference type="SUPFAM" id="SSF103481">
    <property type="entry name" value="Multidrug resistance efflux transporter EmrE"/>
    <property type="match status" value="2"/>
</dbReference>
<keyword evidence="2 5" id="KW-0812">Transmembrane</keyword>
<dbReference type="InterPro" id="IPR004853">
    <property type="entry name" value="Sugar_P_trans_dom"/>
</dbReference>
<evidence type="ECO:0000313" key="7">
    <source>
        <dbReference type="EMBL" id="MBW54250.1"/>
    </source>
</evidence>
<feature type="transmembrane region" description="Helical" evidence="5">
    <location>
        <begin position="126"/>
        <end position="150"/>
    </location>
</feature>
<dbReference type="PANTHER" id="PTHR11132">
    <property type="entry name" value="SOLUTE CARRIER FAMILY 35"/>
    <property type="match status" value="1"/>
</dbReference>
<feature type="transmembrane region" description="Helical" evidence="5">
    <location>
        <begin position="93"/>
        <end position="114"/>
    </location>
</feature>
<comment type="subcellular location">
    <subcellularLocation>
        <location evidence="1">Membrane</location>
        <topology evidence="1">Multi-pass membrane protein</topology>
    </subcellularLocation>
</comment>
<dbReference type="AlphaFoldDB" id="A0A2M4BME2"/>
<feature type="transmembrane region" description="Helical" evidence="5">
    <location>
        <begin position="183"/>
        <end position="201"/>
    </location>
</feature>
<feature type="transmembrane region" description="Helical" evidence="5">
    <location>
        <begin position="290"/>
        <end position="311"/>
    </location>
</feature>
<evidence type="ECO:0000256" key="2">
    <source>
        <dbReference type="ARBA" id="ARBA00022692"/>
    </source>
</evidence>
<keyword evidence="4 5" id="KW-0472">Membrane</keyword>
<feature type="transmembrane region" description="Helical" evidence="5">
    <location>
        <begin position="318"/>
        <end position="347"/>
    </location>
</feature>
<evidence type="ECO:0000259" key="6">
    <source>
        <dbReference type="Pfam" id="PF03151"/>
    </source>
</evidence>
<protein>
    <submittedName>
        <fullName evidence="7">Putative solute carrier family 35 member e1</fullName>
    </submittedName>
</protein>
<feature type="transmembrane region" description="Helical" evidence="5">
    <location>
        <begin position="156"/>
        <end position="176"/>
    </location>
</feature>
<dbReference type="EMBL" id="GGFJ01005109">
    <property type="protein sequence ID" value="MBW54250.1"/>
    <property type="molecule type" value="Transcribed_RNA"/>
</dbReference>
<dbReference type="InterPro" id="IPR050186">
    <property type="entry name" value="TPT_transporter"/>
</dbReference>
<feature type="transmembrane region" description="Helical" evidence="5">
    <location>
        <begin position="62"/>
        <end position="81"/>
    </location>
</feature>
<sequence length="462" mass="49602">MAILLKRPIGSLVGGLNSATGGGRTPLLGSGEAMANGGATAAAGTITNPGGGSSTTTTRQTLTVVFLCVLWYVVSSSNNVIGKMILNVFPYPMTITMIQLTSITVYSGPFFNLWGVRKYVDISWRYYMRLIVPLALGKFLASVTSHISIWKVPVSYAHTVKATMPLFTVILSRLIMRERQTKAVYLSLVPIIVGVGIATLTELSFDVVGLLSALAATMGFSLQNIFSKKVLKETGVHHLRLLHILGRLALFMFLPIWCYVDLWNVMKHPAITTGDYRVIALLFTDGVLNWLQNILAFSVLSLVTPLTYAVASASKRIFVIAISLFVLGNPVTWLNVLGMMVAVLGVLCYNRAKYFARRQQTLLPYASSANTVRYQPLPTAKGPPMAPSQNMLLAANEAFLESNATLLPTAAAVPTTTSTSTTNGMTPTTAASLGLPTTFNPTIPNAVGTATGTSANGRLLFV</sequence>
<evidence type="ECO:0000256" key="1">
    <source>
        <dbReference type="ARBA" id="ARBA00004141"/>
    </source>
</evidence>
<dbReference type="Pfam" id="PF03151">
    <property type="entry name" value="TPT"/>
    <property type="match status" value="1"/>
</dbReference>
<dbReference type="GO" id="GO:0016020">
    <property type="term" value="C:membrane"/>
    <property type="evidence" value="ECO:0007669"/>
    <property type="project" value="UniProtKB-SubCell"/>
</dbReference>
<feature type="domain" description="Sugar phosphate transporter" evidence="6">
    <location>
        <begin position="63"/>
        <end position="350"/>
    </location>
</feature>
<dbReference type="InterPro" id="IPR037185">
    <property type="entry name" value="EmrE-like"/>
</dbReference>
<proteinExistence type="predicted"/>
<organism evidence="7">
    <name type="scientific">Anopheles marajoara</name>
    <dbReference type="NCBI Taxonomy" id="58244"/>
    <lineage>
        <taxon>Eukaryota</taxon>
        <taxon>Metazoa</taxon>
        <taxon>Ecdysozoa</taxon>
        <taxon>Arthropoda</taxon>
        <taxon>Hexapoda</taxon>
        <taxon>Insecta</taxon>
        <taxon>Pterygota</taxon>
        <taxon>Neoptera</taxon>
        <taxon>Endopterygota</taxon>
        <taxon>Diptera</taxon>
        <taxon>Nematocera</taxon>
        <taxon>Culicoidea</taxon>
        <taxon>Culicidae</taxon>
        <taxon>Anophelinae</taxon>
        <taxon>Anopheles</taxon>
    </lineage>
</organism>
<feature type="transmembrane region" description="Helical" evidence="5">
    <location>
        <begin position="238"/>
        <end position="257"/>
    </location>
</feature>
<evidence type="ECO:0000256" key="5">
    <source>
        <dbReference type="SAM" id="Phobius"/>
    </source>
</evidence>
<name>A0A2M4BME2_9DIPT</name>